<dbReference type="HAMAP" id="MF_00031">
    <property type="entry name" value="DNA_HJ_migration_RuvA"/>
    <property type="match status" value="1"/>
</dbReference>
<dbReference type="SUPFAM" id="SSF46929">
    <property type="entry name" value="DNA helicase RuvA subunit, C-terminal domain"/>
    <property type="match status" value="1"/>
</dbReference>
<keyword evidence="5 6" id="KW-0234">DNA repair</keyword>
<dbReference type="InterPro" id="IPR012340">
    <property type="entry name" value="NA-bd_OB-fold"/>
</dbReference>
<dbReference type="GO" id="GO:0000400">
    <property type="term" value="F:four-way junction DNA binding"/>
    <property type="evidence" value="ECO:0007669"/>
    <property type="project" value="UniProtKB-UniRule"/>
</dbReference>
<dbReference type="Gene3D" id="1.10.150.20">
    <property type="entry name" value="5' to 3' exonuclease, C-terminal subdomain"/>
    <property type="match status" value="1"/>
</dbReference>
<keyword evidence="8" id="KW-0067">ATP-binding</keyword>
<dbReference type="SUPFAM" id="SSF50249">
    <property type="entry name" value="Nucleic acid-binding proteins"/>
    <property type="match status" value="1"/>
</dbReference>
<dbReference type="GeneID" id="78371619"/>
<keyword evidence="2 6" id="KW-0227">DNA damage</keyword>
<dbReference type="GO" id="GO:0005524">
    <property type="term" value="F:ATP binding"/>
    <property type="evidence" value="ECO:0007669"/>
    <property type="project" value="InterPro"/>
</dbReference>
<dbReference type="Pfam" id="PF01330">
    <property type="entry name" value="RuvA_N"/>
    <property type="match status" value="1"/>
</dbReference>
<comment type="subcellular location">
    <subcellularLocation>
        <location evidence="6">Cytoplasm</location>
    </subcellularLocation>
</comment>
<feature type="domain" description="Helix-hairpin-helix DNA-binding motif class 1" evidence="7">
    <location>
        <begin position="72"/>
        <end position="91"/>
    </location>
</feature>
<gene>
    <name evidence="6 8" type="primary">ruvA</name>
    <name evidence="8" type="ORF">FEAC_02740</name>
</gene>
<comment type="caution">
    <text evidence="8">The sequence shown here is derived from an EMBL/GenBank/DDBJ whole genome shotgun (WGS) entry which is preliminary data.</text>
</comment>
<dbReference type="EMBL" id="JXUW01000002">
    <property type="protein sequence ID" value="KJE77902.1"/>
    <property type="molecule type" value="Genomic_DNA"/>
</dbReference>
<dbReference type="NCBIfam" id="TIGR00084">
    <property type="entry name" value="ruvA"/>
    <property type="match status" value="1"/>
</dbReference>
<keyword evidence="1 6" id="KW-0963">Cytoplasm</keyword>
<sequence>MIGFLAGIVQGIAPPCVVVRVGGIGYEVALSTAQLSRLTPGDDIELSIRTIVRADAITLYGFADTLERSLFDELLKVQGVGPSVALGMLSALGVQGCYEAVASEDLTLLKSAPGVGEKTARRIIVDLGAAARRSGVPLAAMAARSEVREALLGLGFRASECEPVLSRIPADLGLEDALKWSLKELRN</sequence>
<dbReference type="InterPro" id="IPR013849">
    <property type="entry name" value="DNA_helicase_Holl-junc_RuvA_I"/>
</dbReference>
<evidence type="ECO:0000256" key="6">
    <source>
        <dbReference type="HAMAP-Rule" id="MF_00031"/>
    </source>
</evidence>
<keyword evidence="9" id="KW-1185">Reference proteome</keyword>
<evidence type="ECO:0000256" key="4">
    <source>
        <dbReference type="ARBA" id="ARBA00023172"/>
    </source>
</evidence>
<dbReference type="STRING" id="1121877.FEAC_02740"/>
<evidence type="ECO:0000256" key="2">
    <source>
        <dbReference type="ARBA" id="ARBA00022763"/>
    </source>
</evidence>
<keyword evidence="4 6" id="KW-0233">DNA recombination</keyword>
<dbReference type="RefSeq" id="WP_035388325.1">
    <property type="nucleotide sequence ID" value="NZ_JQKF01000002.1"/>
</dbReference>
<dbReference type="GO" id="GO:0006281">
    <property type="term" value="P:DNA repair"/>
    <property type="evidence" value="ECO:0007669"/>
    <property type="project" value="UniProtKB-UniRule"/>
</dbReference>
<dbReference type="GO" id="GO:0016787">
    <property type="term" value="F:hydrolase activity"/>
    <property type="evidence" value="ECO:0007669"/>
    <property type="project" value="UniProtKB-KW"/>
</dbReference>
<comment type="subunit">
    <text evidence="6">Homotetramer. Forms an RuvA(8)-RuvB(12)-Holliday junction (HJ) complex. HJ DNA is sandwiched between 2 RuvA tetramers; dsDNA enters through RuvA and exits via RuvB. An RuvB hexamer assembles on each DNA strand where it exits the tetramer. Each RuvB hexamer is contacted by two RuvA subunits (via domain III) on 2 adjacent RuvB subunits; this complex drives branch migration. In the full resolvosome a probable DNA-RuvA(4)-RuvB(12)-RuvC(2) complex forms which resolves the HJ.</text>
</comment>
<comment type="domain">
    <text evidence="6">Has three domains with a flexible linker between the domains II and III and assumes an 'L' shape. Domain III is highly mobile and contacts RuvB.</text>
</comment>
<comment type="function">
    <text evidence="6">The RuvA-RuvB-RuvC complex processes Holliday junction (HJ) DNA during genetic recombination and DNA repair, while the RuvA-RuvB complex plays an important role in the rescue of blocked DNA replication forks via replication fork reversal (RFR). RuvA specifically binds to HJ cruciform DNA, conferring on it an open structure. The RuvB hexamer acts as an ATP-dependent pump, pulling dsDNA into and through the RuvAB complex. HJ branch migration allows RuvC to scan DNA until it finds its consensus sequence, where it cleaves and resolves the cruciform DNA.</text>
</comment>
<feature type="domain" description="Helix-hairpin-helix DNA-binding motif class 1" evidence="7">
    <location>
        <begin position="107"/>
        <end position="126"/>
    </location>
</feature>
<keyword evidence="8" id="KW-0547">Nucleotide-binding</keyword>
<dbReference type="InterPro" id="IPR000085">
    <property type="entry name" value="RuvA"/>
</dbReference>
<evidence type="ECO:0000313" key="9">
    <source>
        <dbReference type="Proteomes" id="UP000032336"/>
    </source>
</evidence>
<dbReference type="Pfam" id="PF07499">
    <property type="entry name" value="RuvA_C"/>
    <property type="match status" value="1"/>
</dbReference>
<dbReference type="GO" id="GO:0009379">
    <property type="term" value="C:Holliday junction helicase complex"/>
    <property type="evidence" value="ECO:0007669"/>
    <property type="project" value="InterPro"/>
</dbReference>
<name>A0A0D8FYU9_9ACTN</name>
<evidence type="ECO:0000256" key="5">
    <source>
        <dbReference type="ARBA" id="ARBA00023204"/>
    </source>
</evidence>
<dbReference type="InterPro" id="IPR036267">
    <property type="entry name" value="RuvA_C_sf"/>
</dbReference>
<comment type="caution">
    <text evidence="6">Lacks conserved residue(s) required for the propagation of feature annotation.</text>
</comment>
<dbReference type="GO" id="GO:0048476">
    <property type="term" value="C:Holliday junction resolvase complex"/>
    <property type="evidence" value="ECO:0007669"/>
    <property type="project" value="UniProtKB-UniRule"/>
</dbReference>
<comment type="similarity">
    <text evidence="6">Belongs to the RuvA family.</text>
</comment>
<dbReference type="Gene3D" id="2.40.50.140">
    <property type="entry name" value="Nucleic acid-binding proteins"/>
    <property type="match status" value="1"/>
</dbReference>
<dbReference type="CDD" id="cd14332">
    <property type="entry name" value="UBA_RuvA_C"/>
    <property type="match status" value="1"/>
</dbReference>
<dbReference type="GO" id="GO:0006310">
    <property type="term" value="P:DNA recombination"/>
    <property type="evidence" value="ECO:0007669"/>
    <property type="project" value="UniProtKB-UniRule"/>
</dbReference>
<dbReference type="SUPFAM" id="SSF47781">
    <property type="entry name" value="RuvA domain 2-like"/>
    <property type="match status" value="1"/>
</dbReference>
<dbReference type="Pfam" id="PF14520">
    <property type="entry name" value="HHH_5"/>
    <property type="match status" value="1"/>
</dbReference>
<organism evidence="8 9">
    <name type="scientific">Ferrimicrobium acidiphilum DSM 19497</name>
    <dbReference type="NCBI Taxonomy" id="1121877"/>
    <lineage>
        <taxon>Bacteria</taxon>
        <taxon>Bacillati</taxon>
        <taxon>Actinomycetota</taxon>
        <taxon>Acidimicrobiia</taxon>
        <taxon>Acidimicrobiales</taxon>
        <taxon>Acidimicrobiaceae</taxon>
        <taxon>Ferrimicrobium</taxon>
    </lineage>
</organism>
<dbReference type="InterPro" id="IPR010994">
    <property type="entry name" value="RuvA_2-like"/>
</dbReference>
<keyword evidence="8" id="KW-0378">Hydrolase</keyword>
<keyword evidence="3 6" id="KW-0238">DNA-binding</keyword>
<dbReference type="Proteomes" id="UP000032336">
    <property type="component" value="Unassembled WGS sequence"/>
</dbReference>
<accession>A0A0D8FYU9</accession>
<dbReference type="InterPro" id="IPR011114">
    <property type="entry name" value="RuvA_C"/>
</dbReference>
<dbReference type="GO" id="GO:0009378">
    <property type="term" value="F:four-way junction helicase activity"/>
    <property type="evidence" value="ECO:0007669"/>
    <property type="project" value="InterPro"/>
</dbReference>
<dbReference type="eggNOG" id="COG0632">
    <property type="taxonomic scope" value="Bacteria"/>
</dbReference>
<protein>
    <recommendedName>
        <fullName evidence="6">Holliday junction branch migration complex subunit RuvA</fullName>
    </recommendedName>
</protein>
<evidence type="ECO:0000313" key="8">
    <source>
        <dbReference type="EMBL" id="KJE77902.1"/>
    </source>
</evidence>
<dbReference type="SMART" id="SM00278">
    <property type="entry name" value="HhH1"/>
    <property type="match status" value="2"/>
</dbReference>
<evidence type="ECO:0000259" key="7">
    <source>
        <dbReference type="SMART" id="SM00278"/>
    </source>
</evidence>
<dbReference type="OrthoDB" id="5293449at2"/>
<feature type="region of interest" description="Domain III" evidence="6">
    <location>
        <begin position="139"/>
        <end position="187"/>
    </location>
</feature>
<keyword evidence="8" id="KW-0347">Helicase</keyword>
<evidence type="ECO:0000256" key="3">
    <source>
        <dbReference type="ARBA" id="ARBA00023125"/>
    </source>
</evidence>
<proteinExistence type="inferred from homology"/>
<reference evidence="8 9" key="1">
    <citation type="submission" date="2015-01" db="EMBL/GenBank/DDBJ databases">
        <title>Draft genome of the acidophilic iron oxidizer Ferrimicrobium acidiphilum strain T23.</title>
        <authorList>
            <person name="Poehlein A."/>
            <person name="Eisen S."/>
            <person name="Schloemann M."/>
            <person name="Johnson B.D."/>
            <person name="Daniel R."/>
            <person name="Muehling M."/>
        </authorList>
    </citation>
    <scope>NUCLEOTIDE SEQUENCE [LARGE SCALE GENOMIC DNA]</scope>
    <source>
        <strain evidence="8 9">T23</strain>
    </source>
</reference>
<dbReference type="InterPro" id="IPR003583">
    <property type="entry name" value="Hlx-hairpin-Hlx_DNA-bd_motif"/>
</dbReference>
<dbReference type="GO" id="GO:0005737">
    <property type="term" value="C:cytoplasm"/>
    <property type="evidence" value="ECO:0007669"/>
    <property type="project" value="UniProtKB-SubCell"/>
</dbReference>
<dbReference type="AlphaFoldDB" id="A0A0D8FYU9"/>
<evidence type="ECO:0000256" key="1">
    <source>
        <dbReference type="ARBA" id="ARBA00022490"/>
    </source>
</evidence>